<dbReference type="AlphaFoldDB" id="A0A1Q9F7S0"/>
<dbReference type="OrthoDB" id="440392at2759"/>
<name>A0A1Q9F7S0_SYMMI</name>
<evidence type="ECO:0000313" key="2">
    <source>
        <dbReference type="Proteomes" id="UP000186817"/>
    </source>
</evidence>
<accession>A0A1Q9F7S0</accession>
<dbReference type="EMBL" id="LSRX01000001">
    <property type="protein sequence ID" value="OLQ15649.1"/>
    <property type="molecule type" value="Genomic_DNA"/>
</dbReference>
<reference evidence="1 2" key="1">
    <citation type="submission" date="2016-02" db="EMBL/GenBank/DDBJ databases">
        <title>Genome analysis of coral dinoflagellate symbionts highlights evolutionary adaptations to a symbiotic lifestyle.</title>
        <authorList>
            <person name="Aranda M."/>
            <person name="Li Y."/>
            <person name="Liew Y.J."/>
            <person name="Baumgarten S."/>
            <person name="Simakov O."/>
            <person name="Wilson M."/>
            <person name="Piel J."/>
            <person name="Ashoor H."/>
            <person name="Bougouffa S."/>
            <person name="Bajic V.B."/>
            <person name="Ryu T."/>
            <person name="Ravasi T."/>
            <person name="Bayer T."/>
            <person name="Micklem G."/>
            <person name="Kim H."/>
            <person name="Bhak J."/>
            <person name="Lajeunesse T.C."/>
            <person name="Voolstra C.R."/>
        </authorList>
    </citation>
    <scope>NUCLEOTIDE SEQUENCE [LARGE SCALE GENOMIC DNA]</scope>
    <source>
        <strain evidence="1 2">CCMP2467</strain>
    </source>
</reference>
<sequence length="215" mass="23805">MYVWMVFRSCVGRVCDNCGYEVSGMHGSQERVVVGNLATAMVKLHTDLSSGTVEFGREISRLQKEAIRREARLKGYAVVEDETGLKVSRMSILVPESEAKRRSIQELSQLSGQVFQRYATGMSGTAPAYMRRNDLLDMVKDGGQELSDAQTEGLKKAYDETLHLQIEVTKACFVSLASPFCAPVCRFNVFVAEALRWCQSVALAPIFGFTDAAPM</sequence>
<proteinExistence type="predicted"/>
<keyword evidence="2" id="KW-1185">Reference proteome</keyword>
<evidence type="ECO:0000313" key="1">
    <source>
        <dbReference type="EMBL" id="OLQ15649.1"/>
    </source>
</evidence>
<protein>
    <submittedName>
        <fullName evidence="1">Uncharacterized protein</fullName>
    </submittedName>
</protein>
<comment type="caution">
    <text evidence="1">The sequence shown here is derived from an EMBL/GenBank/DDBJ whole genome shotgun (WGS) entry which is preliminary data.</text>
</comment>
<dbReference type="Proteomes" id="UP000186817">
    <property type="component" value="Unassembled WGS sequence"/>
</dbReference>
<organism evidence="1 2">
    <name type="scientific">Symbiodinium microadriaticum</name>
    <name type="common">Dinoflagellate</name>
    <name type="synonym">Zooxanthella microadriatica</name>
    <dbReference type="NCBI Taxonomy" id="2951"/>
    <lineage>
        <taxon>Eukaryota</taxon>
        <taxon>Sar</taxon>
        <taxon>Alveolata</taxon>
        <taxon>Dinophyceae</taxon>
        <taxon>Suessiales</taxon>
        <taxon>Symbiodiniaceae</taxon>
        <taxon>Symbiodinium</taxon>
    </lineage>
</organism>
<gene>
    <name evidence="1" type="ORF">AK812_SmicGene38</name>
</gene>